<dbReference type="InterPro" id="IPR003362">
    <property type="entry name" value="Bact_transf"/>
</dbReference>
<dbReference type="PANTHER" id="PTHR30576:SF10">
    <property type="entry name" value="SLL5057 PROTEIN"/>
    <property type="match status" value="1"/>
</dbReference>
<evidence type="ECO:0000256" key="2">
    <source>
        <dbReference type="SAM" id="Phobius"/>
    </source>
</evidence>
<reference evidence="4" key="1">
    <citation type="submission" date="2021-05" db="EMBL/GenBank/DDBJ databases">
        <authorList>
            <person name="Pietrasiak N."/>
            <person name="Ward R."/>
            <person name="Stajich J.E."/>
            <person name="Kurbessoian T."/>
        </authorList>
    </citation>
    <scope>NUCLEOTIDE SEQUENCE</scope>
    <source>
        <strain evidence="4">UHER 2000/2452</strain>
    </source>
</reference>
<dbReference type="GO" id="GO:0016780">
    <property type="term" value="F:phosphotransferase activity, for other substituted phosphate groups"/>
    <property type="evidence" value="ECO:0007669"/>
    <property type="project" value="TreeGrafter"/>
</dbReference>
<gene>
    <name evidence="4" type="ORF">KME15_09165</name>
</gene>
<protein>
    <submittedName>
        <fullName evidence="4">Sugar transferase</fullName>
    </submittedName>
</protein>
<keyword evidence="4" id="KW-0808">Transferase</keyword>
<keyword evidence="2" id="KW-1133">Transmembrane helix</keyword>
<evidence type="ECO:0000313" key="4">
    <source>
        <dbReference type="EMBL" id="MBW4658833.1"/>
    </source>
</evidence>
<reference evidence="4" key="2">
    <citation type="journal article" date="2022" name="Microbiol. Resour. Announc.">
        <title>Metagenome Sequencing to Explore Phylogenomics of Terrestrial Cyanobacteria.</title>
        <authorList>
            <person name="Ward R.D."/>
            <person name="Stajich J.E."/>
            <person name="Johansen J.R."/>
            <person name="Huntemann M."/>
            <person name="Clum A."/>
            <person name="Foster B."/>
            <person name="Foster B."/>
            <person name="Roux S."/>
            <person name="Palaniappan K."/>
            <person name="Varghese N."/>
            <person name="Mukherjee S."/>
            <person name="Reddy T.B.K."/>
            <person name="Daum C."/>
            <person name="Copeland A."/>
            <person name="Chen I.A."/>
            <person name="Ivanova N.N."/>
            <person name="Kyrpides N.C."/>
            <person name="Shapiro N."/>
            <person name="Eloe-Fadrosh E.A."/>
            <person name="Pietrasiak N."/>
        </authorList>
    </citation>
    <scope>NUCLEOTIDE SEQUENCE</scope>
    <source>
        <strain evidence="4">UHER 2000/2452</strain>
    </source>
</reference>
<dbReference type="Pfam" id="PF02397">
    <property type="entry name" value="Bac_transf"/>
    <property type="match status" value="1"/>
</dbReference>
<dbReference type="NCBIfam" id="NF045514">
    <property type="entry name" value="glycotran_HepC"/>
    <property type="match status" value="1"/>
</dbReference>
<keyword evidence="2" id="KW-0472">Membrane</keyword>
<dbReference type="AlphaFoldDB" id="A0A951QCG9"/>
<evidence type="ECO:0000259" key="3">
    <source>
        <dbReference type="Pfam" id="PF02397"/>
    </source>
</evidence>
<feature type="domain" description="Bacterial sugar transferase" evidence="3">
    <location>
        <begin position="145"/>
        <end position="312"/>
    </location>
</feature>
<accession>A0A951QCG9</accession>
<comment type="similarity">
    <text evidence="1">Belongs to the bacterial sugar transferase family.</text>
</comment>
<sequence length="319" mass="36774">MSDLLHDLHRYLHNKISVQNGLQKKLYDLSQDDLLISQSDYLPDSNVPNTWIPNYALRWRQRKLIVQLLPERQQSSLSSSHEQEWLVACLQNSPVKLVKLDLGLGDVCLKIWAEACRHTDRQAFLRLPAAPNRPQNKKPLHWWLKRRLDWIIAALLLVVLSPVLLSLLVLLQLESSEPAVLRQWCVGERGRLFQCFRFRTGSSLNLTDLGQWLSRLKLDRLPMLLNVLRGEMSLVGSHPFDLSSATQVNLESRCCLNLLPGIVGIQPIKRYLLVEDSKLLSLCDRYQDDCAYLQGWSLEWDLKFLLMVIPKLILTLSAD</sequence>
<proteinExistence type="inferred from homology"/>
<name>A0A951QCG9_9CYAN</name>
<dbReference type="PANTHER" id="PTHR30576">
    <property type="entry name" value="COLANIC BIOSYNTHESIS UDP-GLUCOSE LIPID CARRIER TRANSFERASE"/>
    <property type="match status" value="1"/>
</dbReference>
<dbReference type="EMBL" id="JAHHHD010000007">
    <property type="protein sequence ID" value="MBW4658833.1"/>
    <property type="molecule type" value="Genomic_DNA"/>
</dbReference>
<dbReference type="Proteomes" id="UP000757435">
    <property type="component" value="Unassembled WGS sequence"/>
</dbReference>
<feature type="transmembrane region" description="Helical" evidence="2">
    <location>
        <begin position="150"/>
        <end position="173"/>
    </location>
</feature>
<evidence type="ECO:0000313" key="5">
    <source>
        <dbReference type="Proteomes" id="UP000757435"/>
    </source>
</evidence>
<evidence type="ECO:0000256" key="1">
    <source>
        <dbReference type="ARBA" id="ARBA00006464"/>
    </source>
</evidence>
<comment type="caution">
    <text evidence="4">The sequence shown here is derived from an EMBL/GenBank/DDBJ whole genome shotgun (WGS) entry which is preliminary data.</text>
</comment>
<keyword evidence="2" id="KW-0812">Transmembrane</keyword>
<organism evidence="4 5">
    <name type="scientific">Drouetiella hepatica Uher 2000/2452</name>
    <dbReference type="NCBI Taxonomy" id="904376"/>
    <lineage>
        <taxon>Bacteria</taxon>
        <taxon>Bacillati</taxon>
        <taxon>Cyanobacteriota</taxon>
        <taxon>Cyanophyceae</taxon>
        <taxon>Oculatellales</taxon>
        <taxon>Oculatellaceae</taxon>
        <taxon>Drouetiella</taxon>
    </lineage>
</organism>